<feature type="domain" description="HTH LytTR-type" evidence="1">
    <location>
        <begin position="1"/>
        <end position="64"/>
    </location>
</feature>
<accession>E1QYK5</accession>
<dbReference type="Pfam" id="PF04397">
    <property type="entry name" value="LytTR"/>
    <property type="match status" value="1"/>
</dbReference>
<proteinExistence type="predicted"/>
<organism evidence="2 3">
    <name type="scientific">Olsenella uli (strain ATCC 49627 / DSM 7084 / CCUG 31166 / CIP 109912 / JCM 12494 / LMG 11480 / NCIMB 702895 / VPI D76D-27C)</name>
    <name type="common">Lactobacillus uli</name>
    <dbReference type="NCBI Taxonomy" id="633147"/>
    <lineage>
        <taxon>Bacteria</taxon>
        <taxon>Bacillati</taxon>
        <taxon>Actinomycetota</taxon>
        <taxon>Coriobacteriia</taxon>
        <taxon>Coriobacteriales</taxon>
        <taxon>Atopobiaceae</taxon>
        <taxon>Olsenella</taxon>
    </lineage>
</organism>
<evidence type="ECO:0000313" key="3">
    <source>
        <dbReference type="Proteomes" id="UP000000333"/>
    </source>
</evidence>
<reference evidence="2 3" key="1">
    <citation type="journal article" date="2010" name="Stand. Genomic Sci.">
        <title>Complete genome sequence of Olsenella uli type strain (VPI D76D-27C).</title>
        <authorList>
            <person name="Goker M."/>
            <person name="Held B."/>
            <person name="Lucas S."/>
            <person name="Nolan M."/>
            <person name="Yasawong M."/>
            <person name="Glavina Del Rio T."/>
            <person name="Tice H."/>
            <person name="Cheng J.F."/>
            <person name="Bruce D."/>
            <person name="Detter J.C."/>
            <person name="Tapia R."/>
            <person name="Han C."/>
            <person name="Goodwin L."/>
            <person name="Pitluck S."/>
            <person name="Liolios K."/>
            <person name="Ivanova N."/>
            <person name="Mavromatis K."/>
            <person name="Mikhailova N."/>
            <person name="Pati A."/>
            <person name="Chen A."/>
            <person name="Palaniappan K."/>
            <person name="Land M."/>
            <person name="Hauser L."/>
            <person name="Chang Y.J."/>
            <person name="Jeffries C.D."/>
            <person name="Rohde M."/>
            <person name="Sikorski J."/>
            <person name="Pukall R."/>
            <person name="Woyke T."/>
            <person name="Bristow J."/>
            <person name="Eisen J.A."/>
            <person name="Markowitz V."/>
            <person name="Hugenholtz P."/>
            <person name="Kyrpides N.C."/>
            <person name="Klenk H.P."/>
            <person name="Lapidus A."/>
        </authorList>
    </citation>
    <scope>NUCLEOTIDE SEQUENCE [LARGE SCALE GENOMIC DNA]</scope>
    <source>
        <strain evidence="3">ATCC 49627 / DSM 7084 / CIP 109912 / JCM 12494 / NCIMB 702895 / VPI D76D-27C</strain>
    </source>
</reference>
<evidence type="ECO:0000259" key="1">
    <source>
        <dbReference type="PROSITE" id="PS50930"/>
    </source>
</evidence>
<dbReference type="STRING" id="633147.Olsu_0345"/>
<keyword evidence="3" id="KW-1185">Reference proteome</keyword>
<dbReference type="AlphaFoldDB" id="E1QYK5"/>
<name>E1QYK5_OLSUV</name>
<dbReference type="HOGENOM" id="CLU_2771835_0_0_11"/>
<dbReference type="eggNOG" id="COG3279">
    <property type="taxonomic scope" value="Bacteria"/>
</dbReference>
<dbReference type="GO" id="GO:0003677">
    <property type="term" value="F:DNA binding"/>
    <property type="evidence" value="ECO:0007669"/>
    <property type="project" value="InterPro"/>
</dbReference>
<dbReference type="EMBL" id="CP002106">
    <property type="protein sequence ID" value="ADK67469.1"/>
    <property type="molecule type" value="Genomic_DNA"/>
</dbReference>
<gene>
    <name evidence="2" type="ordered locus">Olsu_0345</name>
</gene>
<dbReference type="Proteomes" id="UP000000333">
    <property type="component" value="Chromosome"/>
</dbReference>
<dbReference type="Gene3D" id="2.40.50.1020">
    <property type="entry name" value="LytTr DNA-binding domain"/>
    <property type="match status" value="1"/>
</dbReference>
<dbReference type="PATRIC" id="fig|633147.7.peg.1218"/>
<dbReference type="KEGG" id="ols:Olsu_0345"/>
<dbReference type="PROSITE" id="PS50930">
    <property type="entry name" value="HTH_LYTTR"/>
    <property type="match status" value="1"/>
</dbReference>
<evidence type="ECO:0000313" key="2">
    <source>
        <dbReference type="EMBL" id="ADK67469.1"/>
    </source>
</evidence>
<protein>
    <submittedName>
        <fullName evidence="2">Response regulator receiver protein</fullName>
    </submittedName>
</protein>
<dbReference type="InterPro" id="IPR007492">
    <property type="entry name" value="LytTR_DNA-bd_dom"/>
</dbReference>
<sequence length="69" mass="7546">MRGTLSRTAAELGDKGFVKTSASHIVNMAQVVHIRQGAVVMVDGSEIFFSRSQRKPALERLAGFVDRTI</sequence>